<reference evidence="2" key="1">
    <citation type="submission" date="2023-05" db="EMBL/GenBank/DDBJ databases">
        <title>Nepenthes gracilis genome sequencing.</title>
        <authorList>
            <person name="Fukushima K."/>
        </authorList>
    </citation>
    <scope>NUCLEOTIDE SEQUENCE</scope>
    <source>
        <strain evidence="2">SING2019-196</strain>
    </source>
</reference>
<dbReference type="EMBL" id="BSYO01000022">
    <property type="protein sequence ID" value="GMH21180.1"/>
    <property type="molecule type" value="Genomic_DNA"/>
</dbReference>
<organism evidence="2 3">
    <name type="scientific">Nepenthes gracilis</name>
    <name type="common">Slender pitcher plant</name>
    <dbReference type="NCBI Taxonomy" id="150966"/>
    <lineage>
        <taxon>Eukaryota</taxon>
        <taxon>Viridiplantae</taxon>
        <taxon>Streptophyta</taxon>
        <taxon>Embryophyta</taxon>
        <taxon>Tracheophyta</taxon>
        <taxon>Spermatophyta</taxon>
        <taxon>Magnoliopsida</taxon>
        <taxon>eudicotyledons</taxon>
        <taxon>Gunneridae</taxon>
        <taxon>Pentapetalae</taxon>
        <taxon>Caryophyllales</taxon>
        <taxon>Nepenthaceae</taxon>
        <taxon>Nepenthes</taxon>
    </lineage>
</organism>
<accession>A0AAD3XYP8</accession>
<evidence type="ECO:0000313" key="2">
    <source>
        <dbReference type="EMBL" id="GMH21180.1"/>
    </source>
</evidence>
<feature type="compositionally biased region" description="Basic residues" evidence="1">
    <location>
        <begin position="104"/>
        <end position="120"/>
    </location>
</feature>
<feature type="region of interest" description="Disordered" evidence="1">
    <location>
        <begin position="1"/>
        <end position="120"/>
    </location>
</feature>
<dbReference type="AlphaFoldDB" id="A0AAD3XYP8"/>
<name>A0AAD3XYP8_NEPGR</name>
<feature type="compositionally biased region" description="Basic and acidic residues" evidence="1">
    <location>
        <begin position="55"/>
        <end position="72"/>
    </location>
</feature>
<feature type="compositionally biased region" description="Basic and acidic residues" evidence="1">
    <location>
        <begin position="79"/>
        <end position="103"/>
    </location>
</feature>
<sequence>MGAPHPGNRTDEQPAPPQASEAVDEFQGRPACRGGAGSGRQPLRTPERGGNTISDKGEEERRDEGEREERPRAVGWRGAGRDVRKWPNEKGEESQGGGEEGKRSWRRVKGLRRRHGRREG</sequence>
<proteinExistence type="predicted"/>
<protein>
    <submittedName>
        <fullName evidence="2">Uncharacterized protein</fullName>
    </submittedName>
</protein>
<evidence type="ECO:0000256" key="1">
    <source>
        <dbReference type="SAM" id="MobiDB-lite"/>
    </source>
</evidence>
<evidence type="ECO:0000313" key="3">
    <source>
        <dbReference type="Proteomes" id="UP001279734"/>
    </source>
</evidence>
<gene>
    <name evidence="2" type="ORF">Nepgr_023022</name>
</gene>
<dbReference type="Proteomes" id="UP001279734">
    <property type="component" value="Unassembled WGS sequence"/>
</dbReference>
<comment type="caution">
    <text evidence="2">The sequence shown here is derived from an EMBL/GenBank/DDBJ whole genome shotgun (WGS) entry which is preliminary data.</text>
</comment>
<keyword evidence="3" id="KW-1185">Reference proteome</keyword>